<keyword evidence="3" id="KW-1185">Reference proteome</keyword>
<dbReference type="Pfam" id="PF04991">
    <property type="entry name" value="LicD"/>
    <property type="match status" value="1"/>
</dbReference>
<dbReference type="Proteomes" id="UP001652625">
    <property type="component" value="Chromosome 09"/>
</dbReference>
<gene>
    <name evidence="4" type="primary">LOC124811135</name>
</gene>
<keyword evidence="1" id="KW-1133">Transmembrane helix</keyword>
<evidence type="ECO:0000313" key="3">
    <source>
        <dbReference type="Proteomes" id="UP001652625"/>
    </source>
</evidence>
<protein>
    <submittedName>
        <fullName evidence="4">Uncharacterized protein RT0683</fullName>
    </submittedName>
</protein>
<dbReference type="InterPro" id="IPR052613">
    <property type="entry name" value="LicD_transferase"/>
</dbReference>
<dbReference type="PANTHER" id="PTHR13627">
    <property type="entry name" value="FUKUTIN RELATED PROTEIN"/>
    <property type="match status" value="1"/>
</dbReference>
<evidence type="ECO:0000313" key="4">
    <source>
        <dbReference type="RefSeq" id="XP_065661062.1"/>
    </source>
</evidence>
<sequence length="238" mass="28348">MPSINHKYHTIYTSFKVTIKKSRKVCHLLLAILVSILYITFNIYVEGSYGVRSKGRCKNSFDENKDLIYLITKTHEVLDKYKLDYFLMYGSLWGALRTGQPLPWDYDFDFGVDFDDARLVNFDEVQNALLEYNIKMKYVYYSGVYKVYFGTMTGDIMVFKDYYNDGIMRRIGIESWLLFIHYRFYHQYPKRLTQKPLGKKKFAGLLFNVPHQGVEIQKYLYPNNWWVELKPPNCNLTI</sequence>
<keyword evidence="1" id="KW-0472">Membrane</keyword>
<evidence type="ECO:0000256" key="1">
    <source>
        <dbReference type="SAM" id="Phobius"/>
    </source>
</evidence>
<reference evidence="4" key="1">
    <citation type="submission" date="2025-08" db="UniProtKB">
        <authorList>
            <consortium name="RefSeq"/>
        </authorList>
    </citation>
    <scope>IDENTIFICATION</scope>
</reference>
<proteinExistence type="predicted"/>
<feature type="transmembrane region" description="Helical" evidence="1">
    <location>
        <begin position="25"/>
        <end position="45"/>
    </location>
</feature>
<dbReference type="GeneID" id="124811135"/>
<keyword evidence="1" id="KW-0812">Transmembrane</keyword>
<name>A0ABM4CH58_HYDVU</name>
<evidence type="ECO:0000259" key="2">
    <source>
        <dbReference type="Pfam" id="PF04991"/>
    </source>
</evidence>
<accession>A0ABM4CH58</accession>
<feature type="domain" description="LicD/FKTN/FKRP nucleotidyltransferase" evidence="2">
    <location>
        <begin position="80"/>
        <end position="133"/>
    </location>
</feature>
<dbReference type="PANTHER" id="PTHR13627:SF32">
    <property type="entry name" value="AGAP006029-PA"/>
    <property type="match status" value="1"/>
</dbReference>
<organism evidence="3 4">
    <name type="scientific">Hydra vulgaris</name>
    <name type="common">Hydra</name>
    <name type="synonym">Hydra attenuata</name>
    <dbReference type="NCBI Taxonomy" id="6087"/>
    <lineage>
        <taxon>Eukaryota</taxon>
        <taxon>Metazoa</taxon>
        <taxon>Cnidaria</taxon>
        <taxon>Hydrozoa</taxon>
        <taxon>Hydroidolina</taxon>
        <taxon>Anthoathecata</taxon>
        <taxon>Aplanulata</taxon>
        <taxon>Hydridae</taxon>
        <taxon>Hydra</taxon>
    </lineage>
</organism>
<dbReference type="RefSeq" id="XP_065661062.1">
    <property type="nucleotide sequence ID" value="XM_065804990.1"/>
</dbReference>
<dbReference type="InterPro" id="IPR007074">
    <property type="entry name" value="LicD/FKTN/FKRP_NTP_transf"/>
</dbReference>